<gene>
    <name evidence="2" type="ORF">NFIA_014380</name>
</gene>
<dbReference type="OrthoDB" id="4161406at2759"/>
<keyword evidence="1" id="KW-0472">Membrane</keyword>
<sequence>MHAKTLAAGLAVAALSLIPSCPAPPLAGLIITGIAAPLAGNLIYIGLKSGGVGKRDAEAFVDGLEDLEKRQSWPGVPDYNIQMCRNANVGRTVTVRETSVNSLRVENVAPECMVLATLFTEQGTPIPCGSACLDYVNLSAADKQKLMDIVHNLL</sequence>
<dbReference type="EMBL" id="DS027688">
    <property type="protein sequence ID" value="EAW22747.1"/>
    <property type="molecule type" value="Genomic_DNA"/>
</dbReference>
<dbReference type="STRING" id="331117.A1D2V4"/>
<dbReference type="VEuPathDB" id="FungiDB:NFIA_014380"/>
<keyword evidence="1" id="KW-0812">Transmembrane</keyword>
<evidence type="ECO:0000313" key="3">
    <source>
        <dbReference type="Proteomes" id="UP000006702"/>
    </source>
</evidence>
<dbReference type="AlphaFoldDB" id="A1D2V4"/>
<keyword evidence="3" id="KW-1185">Reference proteome</keyword>
<organism evidence="2 3">
    <name type="scientific">Neosartorya fischeri (strain ATCC 1020 / DSM 3700 / CBS 544.65 / FGSC A1164 / JCM 1740 / NRRL 181 / WB 181)</name>
    <name type="common">Aspergillus fischerianus</name>
    <dbReference type="NCBI Taxonomy" id="331117"/>
    <lineage>
        <taxon>Eukaryota</taxon>
        <taxon>Fungi</taxon>
        <taxon>Dikarya</taxon>
        <taxon>Ascomycota</taxon>
        <taxon>Pezizomycotina</taxon>
        <taxon>Eurotiomycetes</taxon>
        <taxon>Eurotiomycetidae</taxon>
        <taxon>Eurotiales</taxon>
        <taxon>Aspergillaceae</taxon>
        <taxon>Aspergillus</taxon>
        <taxon>Aspergillus subgen. Fumigati</taxon>
    </lineage>
</organism>
<dbReference type="Proteomes" id="UP000006702">
    <property type="component" value="Unassembled WGS sequence"/>
</dbReference>
<evidence type="ECO:0000256" key="1">
    <source>
        <dbReference type="SAM" id="Phobius"/>
    </source>
</evidence>
<proteinExistence type="predicted"/>
<name>A1D2V4_NEOFI</name>
<keyword evidence="1" id="KW-1133">Transmembrane helix</keyword>
<dbReference type="RefSeq" id="XP_001264644.1">
    <property type="nucleotide sequence ID" value="XM_001264643.1"/>
</dbReference>
<dbReference type="GeneID" id="4591131"/>
<dbReference type="HOGENOM" id="CLU_1669975_0_0_1"/>
<accession>A1D2V4</accession>
<dbReference type="eggNOG" id="ENOG502RPCM">
    <property type="taxonomic scope" value="Eukaryota"/>
</dbReference>
<reference evidence="3" key="1">
    <citation type="journal article" date="2008" name="PLoS Genet.">
        <title>Genomic islands in the pathogenic filamentous fungus Aspergillus fumigatus.</title>
        <authorList>
            <person name="Fedorova N.D."/>
            <person name="Khaldi N."/>
            <person name="Joardar V.S."/>
            <person name="Maiti R."/>
            <person name="Amedeo P."/>
            <person name="Anderson M.J."/>
            <person name="Crabtree J."/>
            <person name="Silva J.C."/>
            <person name="Badger J.H."/>
            <person name="Albarraq A."/>
            <person name="Angiuoli S."/>
            <person name="Bussey H."/>
            <person name="Bowyer P."/>
            <person name="Cotty P.J."/>
            <person name="Dyer P.S."/>
            <person name="Egan A."/>
            <person name="Galens K."/>
            <person name="Fraser-Liggett C.M."/>
            <person name="Haas B.J."/>
            <person name="Inman J.M."/>
            <person name="Kent R."/>
            <person name="Lemieux S."/>
            <person name="Malavazi I."/>
            <person name="Orvis J."/>
            <person name="Roemer T."/>
            <person name="Ronning C.M."/>
            <person name="Sundaram J.P."/>
            <person name="Sutton G."/>
            <person name="Turner G."/>
            <person name="Venter J.C."/>
            <person name="White O.R."/>
            <person name="Whitty B.R."/>
            <person name="Youngman P."/>
            <person name="Wolfe K.H."/>
            <person name="Goldman G.H."/>
            <person name="Wortman J.R."/>
            <person name="Jiang B."/>
            <person name="Denning D.W."/>
            <person name="Nierman W.C."/>
        </authorList>
    </citation>
    <scope>NUCLEOTIDE SEQUENCE [LARGE SCALE GENOMIC DNA]</scope>
    <source>
        <strain evidence="3">ATCC 1020 / DSM 3700 / CBS 544.65 / FGSC A1164 / JCM 1740 / NRRL 181 / WB 181</strain>
    </source>
</reference>
<dbReference type="KEGG" id="nfi:NFIA_014380"/>
<feature type="transmembrane region" description="Helical" evidence="1">
    <location>
        <begin position="30"/>
        <end position="47"/>
    </location>
</feature>
<protein>
    <submittedName>
        <fullName evidence="2">Uncharacterized protein</fullName>
    </submittedName>
</protein>
<dbReference type="OMA" id="MIPSCPA"/>
<evidence type="ECO:0000313" key="2">
    <source>
        <dbReference type="EMBL" id="EAW22747.1"/>
    </source>
</evidence>